<accession>A0A1I7NC43</accession>
<name>A0A1I7NC43_9HYPH</name>
<gene>
    <name evidence="1" type="ORF">SAMN05216456_1581</name>
</gene>
<dbReference type="InterPro" id="IPR024524">
    <property type="entry name" value="DUF3800"/>
</dbReference>
<organism evidence="1 2">
    <name type="scientific">Devosia crocina</name>
    <dbReference type="NCBI Taxonomy" id="429728"/>
    <lineage>
        <taxon>Bacteria</taxon>
        <taxon>Pseudomonadati</taxon>
        <taxon>Pseudomonadota</taxon>
        <taxon>Alphaproteobacteria</taxon>
        <taxon>Hyphomicrobiales</taxon>
        <taxon>Devosiaceae</taxon>
        <taxon>Devosia</taxon>
    </lineage>
</organism>
<sequence>MTGTALDVVRYHAYIDEAGDEGLGKLKVEGVSGGQSRFFAIGAFLVDAVSDSQLPKWRDEAVKPFPQRVGRTLHFKELRNHEQKIAVCHSLSSKPFAACVVLSFKPTIVDSPKYQIFKQPQHLYNYLVRFTLERVTAAVRKRALQHGHKAALTVTFSRREGTDYEVMREYLQFLKDGKEVMPSIGRIDWSVFDPADIRVENHAVRAGLQLADVVTSATFAAFEPGFYGHCEEGYCHALRPRYIRNQGRTLNCGLTLIPPLSRNPMPEKQRAFAASFA</sequence>
<keyword evidence="2" id="KW-1185">Reference proteome</keyword>
<dbReference type="STRING" id="429728.SAMN05216456_1581"/>
<dbReference type="Proteomes" id="UP000199074">
    <property type="component" value="Unassembled WGS sequence"/>
</dbReference>
<evidence type="ECO:0008006" key="3">
    <source>
        <dbReference type="Google" id="ProtNLM"/>
    </source>
</evidence>
<proteinExistence type="predicted"/>
<dbReference type="AlphaFoldDB" id="A0A1I7NC43"/>
<protein>
    <recommendedName>
        <fullName evidence="3">DUF3800 domain-containing protein</fullName>
    </recommendedName>
</protein>
<evidence type="ECO:0000313" key="2">
    <source>
        <dbReference type="Proteomes" id="UP000199074"/>
    </source>
</evidence>
<dbReference type="RefSeq" id="WP_092423052.1">
    <property type="nucleotide sequence ID" value="NZ_FPCK01000001.1"/>
</dbReference>
<dbReference type="EMBL" id="FPCK01000001">
    <property type="protein sequence ID" value="SFV32237.1"/>
    <property type="molecule type" value="Genomic_DNA"/>
</dbReference>
<evidence type="ECO:0000313" key="1">
    <source>
        <dbReference type="EMBL" id="SFV32237.1"/>
    </source>
</evidence>
<dbReference type="OrthoDB" id="9792394at2"/>
<reference evidence="1 2" key="1">
    <citation type="submission" date="2016-10" db="EMBL/GenBank/DDBJ databases">
        <authorList>
            <person name="de Groot N.N."/>
        </authorList>
    </citation>
    <scope>NUCLEOTIDE SEQUENCE [LARGE SCALE GENOMIC DNA]</scope>
    <source>
        <strain evidence="1 2">IPL20</strain>
    </source>
</reference>
<dbReference type="Pfam" id="PF12686">
    <property type="entry name" value="DUF3800"/>
    <property type="match status" value="1"/>
</dbReference>